<sequence length="223" mass="26414">MRGLSNMKFSQVLFEEVKGLWNEYLEHPFVKGIGEGTLDKEKFKNYLIQDYLYLKDYAKVFAMGVVKASTMKEMKFYHQSIKGVLEDETAVHINYLREFGLTPEEVEKYKCELTTASYTNYMLGIALKGGAKEIAMTIMPCTWSYYYIGKHLYDNYKENLEGNFYAPWIEEYASEEFRQCAQEWIDYIDYLCENISEVEKENLKDIFVKSSLYEMEFWNMANK</sequence>
<evidence type="ECO:0000256" key="8">
    <source>
        <dbReference type="ARBA" id="ARBA00048337"/>
    </source>
</evidence>
<dbReference type="EC" id="3.5.99.2" evidence="5 9"/>
<dbReference type="AlphaFoldDB" id="L1QCX0"/>
<dbReference type="STRING" id="545697.HMPREF0216_02395"/>
<evidence type="ECO:0000256" key="4">
    <source>
        <dbReference type="ARBA" id="ARBA00011881"/>
    </source>
</evidence>
<comment type="similarity">
    <text evidence="3 9">Belongs to the TenA family.</text>
</comment>
<comment type="caution">
    <text evidence="11">The sequence shown here is derived from an EMBL/GenBank/DDBJ whole genome shotgun (WGS) entry which is preliminary data.</text>
</comment>
<dbReference type="InterPro" id="IPR004305">
    <property type="entry name" value="Thiaminase-2/PQQC"/>
</dbReference>
<accession>L1QCX0</accession>
<evidence type="ECO:0000256" key="3">
    <source>
        <dbReference type="ARBA" id="ARBA00010264"/>
    </source>
</evidence>
<protein>
    <recommendedName>
        <fullName evidence="6 9">Aminopyrimidine aminohydrolase</fullName>
        <ecNumber evidence="5 9">3.5.99.2</ecNumber>
    </recommendedName>
</protein>
<gene>
    <name evidence="11" type="ORF">HMPREF0216_02395</name>
</gene>
<keyword evidence="12" id="KW-1185">Reference proteome</keyword>
<comment type="catalytic activity">
    <reaction evidence="1 9">
        <text>4-amino-5-aminomethyl-2-methylpyrimidine + H2O = 4-amino-5-hydroxymethyl-2-methylpyrimidine + NH4(+)</text>
        <dbReference type="Rhea" id="RHEA:31799"/>
        <dbReference type="ChEBI" id="CHEBI:15377"/>
        <dbReference type="ChEBI" id="CHEBI:16892"/>
        <dbReference type="ChEBI" id="CHEBI:28938"/>
        <dbReference type="ChEBI" id="CHEBI:63416"/>
        <dbReference type="EC" id="3.5.99.2"/>
    </reaction>
</comment>
<dbReference type="eggNOG" id="COG0819">
    <property type="taxonomic scope" value="Bacteria"/>
</dbReference>
<proteinExistence type="inferred from homology"/>
<keyword evidence="7 9" id="KW-0784">Thiamine biosynthesis</keyword>
<dbReference type="PANTHER" id="PTHR43198:SF2">
    <property type="entry name" value="SI:CH1073-67J19.1-RELATED"/>
    <property type="match status" value="1"/>
</dbReference>
<dbReference type="HOGENOM" id="CLU_077537_3_0_9"/>
<evidence type="ECO:0000259" key="10">
    <source>
        <dbReference type="Pfam" id="PF03070"/>
    </source>
</evidence>
<dbReference type="CDD" id="cd19369">
    <property type="entry name" value="TenA_C-like"/>
    <property type="match status" value="1"/>
</dbReference>
<dbReference type="InterPro" id="IPR027574">
    <property type="entry name" value="Thiaminase_II"/>
</dbReference>
<comment type="function">
    <text evidence="9">Catalyzes an amino-pyrimidine hydrolysis reaction at the C5' of the pyrimidine moiety of thiamine compounds, a reaction that is part of a thiamine salvage pathway.</text>
</comment>
<evidence type="ECO:0000256" key="1">
    <source>
        <dbReference type="ARBA" id="ARBA00001881"/>
    </source>
</evidence>
<keyword evidence="9" id="KW-0378">Hydrolase</keyword>
<evidence type="ECO:0000256" key="2">
    <source>
        <dbReference type="ARBA" id="ARBA00004948"/>
    </source>
</evidence>
<feature type="domain" description="Thiaminase-2/PQQC" evidence="10">
    <location>
        <begin position="16"/>
        <end position="221"/>
    </location>
</feature>
<reference evidence="11 12" key="1">
    <citation type="submission" date="2012-05" db="EMBL/GenBank/DDBJ databases">
        <authorList>
            <person name="Weinstock G."/>
            <person name="Sodergren E."/>
            <person name="Lobos E.A."/>
            <person name="Fulton L."/>
            <person name="Fulton R."/>
            <person name="Courtney L."/>
            <person name="Fronick C."/>
            <person name="O'Laughlin M."/>
            <person name="Godfrey J."/>
            <person name="Wilson R.M."/>
            <person name="Miner T."/>
            <person name="Farmer C."/>
            <person name="Delehaunty K."/>
            <person name="Cordes M."/>
            <person name="Minx P."/>
            <person name="Tomlinson C."/>
            <person name="Chen J."/>
            <person name="Wollam A."/>
            <person name="Pepin K.H."/>
            <person name="Bhonagiri V."/>
            <person name="Zhang X."/>
            <person name="Suruliraj S."/>
            <person name="Warren W."/>
            <person name="Mitreva M."/>
            <person name="Mardis E.R."/>
            <person name="Wilson R.K."/>
        </authorList>
    </citation>
    <scope>NUCLEOTIDE SEQUENCE [LARGE SCALE GENOMIC DNA]</scope>
    <source>
        <strain evidence="11 12">DSM 1785</strain>
    </source>
</reference>
<name>L1QCX0_9CLOT</name>
<dbReference type="Proteomes" id="UP000010420">
    <property type="component" value="Unassembled WGS sequence"/>
</dbReference>
<dbReference type="GO" id="GO:0005829">
    <property type="term" value="C:cytosol"/>
    <property type="evidence" value="ECO:0007669"/>
    <property type="project" value="TreeGrafter"/>
</dbReference>
<organism evidence="11 12">
    <name type="scientific">Clostridium celatum DSM 1785</name>
    <dbReference type="NCBI Taxonomy" id="545697"/>
    <lineage>
        <taxon>Bacteria</taxon>
        <taxon>Bacillati</taxon>
        <taxon>Bacillota</taxon>
        <taxon>Clostridia</taxon>
        <taxon>Eubacteriales</taxon>
        <taxon>Clostridiaceae</taxon>
        <taxon>Clostridium</taxon>
    </lineage>
</organism>
<dbReference type="InterPro" id="IPR050967">
    <property type="entry name" value="Thiamine_Salvage_TenA"/>
</dbReference>
<evidence type="ECO:0000256" key="5">
    <source>
        <dbReference type="ARBA" id="ARBA00012684"/>
    </source>
</evidence>
<dbReference type="NCBIfam" id="TIGR04306">
    <property type="entry name" value="salvage_TenA"/>
    <property type="match status" value="1"/>
</dbReference>
<evidence type="ECO:0000256" key="6">
    <source>
        <dbReference type="ARBA" id="ARBA00013647"/>
    </source>
</evidence>
<evidence type="ECO:0000313" key="11">
    <source>
        <dbReference type="EMBL" id="EKY25813.1"/>
    </source>
</evidence>
<dbReference type="InterPro" id="IPR016084">
    <property type="entry name" value="Haem_Oase-like_multi-hlx"/>
</dbReference>
<evidence type="ECO:0000256" key="9">
    <source>
        <dbReference type="RuleBase" id="RU363093"/>
    </source>
</evidence>
<dbReference type="EMBL" id="AMEZ01000064">
    <property type="protein sequence ID" value="EKY25813.1"/>
    <property type="molecule type" value="Genomic_DNA"/>
</dbReference>
<dbReference type="PATRIC" id="fig|545697.3.peg.2359"/>
<dbReference type="GO" id="GO:0009229">
    <property type="term" value="P:thiamine diphosphate biosynthetic process"/>
    <property type="evidence" value="ECO:0007669"/>
    <property type="project" value="UniProtKB-UniPathway"/>
</dbReference>
<comment type="pathway">
    <text evidence="2 9">Cofactor biosynthesis; thiamine diphosphate biosynthesis.</text>
</comment>
<comment type="catalytic activity">
    <reaction evidence="8 9">
        <text>thiamine + H2O = 5-(2-hydroxyethyl)-4-methylthiazole + 4-amino-5-hydroxymethyl-2-methylpyrimidine + H(+)</text>
        <dbReference type="Rhea" id="RHEA:17509"/>
        <dbReference type="ChEBI" id="CHEBI:15377"/>
        <dbReference type="ChEBI" id="CHEBI:15378"/>
        <dbReference type="ChEBI" id="CHEBI:16892"/>
        <dbReference type="ChEBI" id="CHEBI:17957"/>
        <dbReference type="ChEBI" id="CHEBI:18385"/>
        <dbReference type="EC" id="3.5.99.2"/>
    </reaction>
</comment>
<dbReference type="SUPFAM" id="SSF48613">
    <property type="entry name" value="Heme oxygenase-like"/>
    <property type="match status" value="1"/>
</dbReference>
<evidence type="ECO:0000256" key="7">
    <source>
        <dbReference type="ARBA" id="ARBA00022977"/>
    </source>
</evidence>
<evidence type="ECO:0000313" key="12">
    <source>
        <dbReference type="Proteomes" id="UP000010420"/>
    </source>
</evidence>
<dbReference type="PANTHER" id="PTHR43198">
    <property type="entry name" value="BIFUNCTIONAL TH2 PROTEIN"/>
    <property type="match status" value="1"/>
</dbReference>
<dbReference type="GO" id="GO:0050334">
    <property type="term" value="F:thiaminase activity"/>
    <property type="evidence" value="ECO:0007669"/>
    <property type="project" value="UniProtKB-EC"/>
</dbReference>
<dbReference type="Gene3D" id="1.20.910.10">
    <property type="entry name" value="Heme oxygenase-like"/>
    <property type="match status" value="1"/>
</dbReference>
<dbReference type="GO" id="GO:0009228">
    <property type="term" value="P:thiamine biosynthetic process"/>
    <property type="evidence" value="ECO:0007669"/>
    <property type="project" value="UniProtKB-KW"/>
</dbReference>
<dbReference type="Pfam" id="PF03070">
    <property type="entry name" value="TENA_THI-4"/>
    <property type="match status" value="1"/>
</dbReference>
<dbReference type="UniPathway" id="UPA00060"/>
<comment type="subunit">
    <text evidence="4">Homotetramer.</text>
</comment>